<dbReference type="InterPro" id="IPR045584">
    <property type="entry name" value="Pilin-like"/>
</dbReference>
<protein>
    <recommendedName>
        <fullName evidence="4">Prepilin-type N-terminal cleavage/methylation domain-containing protein</fullName>
    </recommendedName>
</protein>
<keyword evidence="1" id="KW-1133">Transmembrane helix</keyword>
<evidence type="ECO:0000313" key="3">
    <source>
        <dbReference type="Proteomes" id="UP000016462"/>
    </source>
</evidence>
<feature type="transmembrane region" description="Helical" evidence="1">
    <location>
        <begin position="12"/>
        <end position="37"/>
    </location>
</feature>
<proteinExistence type="predicted"/>
<reference evidence="2 3" key="1">
    <citation type="journal article" date="2013" name="Genome Announc.">
        <title>First draft genome sequence from a member of the genus agrococcus, isolated from modern microbialites.</title>
        <authorList>
            <person name="White R.A.III."/>
            <person name="Grassa C.J."/>
            <person name="Suttle C.A."/>
        </authorList>
    </citation>
    <scope>NUCLEOTIDE SEQUENCE [LARGE SCALE GENOMIC DNA]</scope>
    <source>
        <strain evidence="2 3">RW1</strain>
    </source>
</reference>
<comment type="caution">
    <text evidence="2">The sequence shown here is derived from an EMBL/GenBank/DDBJ whole genome shotgun (WGS) entry which is preliminary data.</text>
</comment>
<dbReference type="AlphaFoldDB" id="U1MSP4"/>
<dbReference type="NCBIfam" id="TIGR02532">
    <property type="entry name" value="IV_pilin_GFxxxE"/>
    <property type="match status" value="1"/>
</dbReference>
<dbReference type="EMBL" id="ASHR01000030">
    <property type="protein sequence ID" value="ERG63670.1"/>
    <property type="molecule type" value="Genomic_DNA"/>
</dbReference>
<name>U1MSP4_9MICO</name>
<dbReference type="SUPFAM" id="SSF54523">
    <property type="entry name" value="Pili subunits"/>
    <property type="match status" value="1"/>
</dbReference>
<evidence type="ECO:0000313" key="2">
    <source>
        <dbReference type="EMBL" id="ERG63670.1"/>
    </source>
</evidence>
<accession>U1MSP4</accession>
<keyword evidence="1" id="KW-0812">Transmembrane</keyword>
<dbReference type="InterPro" id="IPR012902">
    <property type="entry name" value="N_methyl_site"/>
</dbReference>
<sequence>MTADSRDRGMTLVELLVAISLLAIATTLITAMVVTLARSSTRQEAEQYSSRTAAVALDQVGRVVRGATPTLHANGWQQLPAVVEARADRVRLSTYLETDADNPAPTLVELRIDAASGTMTETRWASYRSGGVWAFQSTPFRTRAILAGVLPPGRSLPSGGSVGRAFDYFAADGRALPLPTSGQLTDAQRAEVSSIHVALAVQAQPGTAAAPAVIETTVMMPNIPEPDEED</sequence>
<dbReference type="PROSITE" id="PS00409">
    <property type="entry name" value="PROKAR_NTER_METHYL"/>
    <property type="match status" value="1"/>
</dbReference>
<evidence type="ECO:0008006" key="4">
    <source>
        <dbReference type="Google" id="ProtNLM"/>
    </source>
</evidence>
<keyword evidence="1" id="KW-0472">Membrane</keyword>
<evidence type="ECO:0000256" key="1">
    <source>
        <dbReference type="SAM" id="Phobius"/>
    </source>
</evidence>
<dbReference type="Proteomes" id="UP000016462">
    <property type="component" value="Unassembled WGS sequence"/>
</dbReference>
<organism evidence="2 3">
    <name type="scientific">Agrococcus pavilionensis RW1</name>
    <dbReference type="NCBI Taxonomy" id="1330458"/>
    <lineage>
        <taxon>Bacteria</taxon>
        <taxon>Bacillati</taxon>
        <taxon>Actinomycetota</taxon>
        <taxon>Actinomycetes</taxon>
        <taxon>Micrococcales</taxon>
        <taxon>Microbacteriaceae</taxon>
        <taxon>Agrococcus</taxon>
    </lineage>
</organism>
<gene>
    <name evidence="2" type="ORF">L332_04275</name>
</gene>
<keyword evidence="3" id="KW-1185">Reference proteome</keyword>
<dbReference type="RefSeq" id="WP_021011124.1">
    <property type="nucleotide sequence ID" value="NZ_ASHR01000030.1"/>
</dbReference>
<dbReference type="Pfam" id="PF07963">
    <property type="entry name" value="N_methyl"/>
    <property type="match status" value="1"/>
</dbReference>